<protein>
    <submittedName>
        <fullName evidence="1">Uncharacterized protein</fullName>
    </submittedName>
</protein>
<evidence type="ECO:0000313" key="2">
    <source>
        <dbReference type="Proteomes" id="UP000593601"/>
    </source>
</evidence>
<sequence>MEKSKHTLPLAVIISIASNEIGKAITDIGKRYGLPPSLLDVALLNIQNQIKEMKASEFSNNVSDAYEIIQDMEQSEKDSEESAQQ</sequence>
<reference evidence="1 2" key="1">
    <citation type="submission" date="2020-10" db="EMBL/GenBank/DDBJ databases">
        <title>Blautia liquoris sp.nov., isolated from the mud in a fermentation cellar used for the production of Chinese strong-flavoured liquor.</title>
        <authorList>
            <person name="Lu L."/>
        </authorList>
    </citation>
    <scope>NUCLEOTIDE SEQUENCE [LARGE SCALE GENOMIC DNA]</scope>
    <source>
        <strain evidence="1 2">LZLJ-3</strain>
    </source>
</reference>
<dbReference type="RefSeq" id="WP_193735266.1">
    <property type="nucleotide sequence ID" value="NZ_CP063304.1"/>
</dbReference>
<dbReference type="AlphaFoldDB" id="A0A7M2REZ7"/>
<evidence type="ECO:0000313" key="1">
    <source>
        <dbReference type="EMBL" id="QOV18906.1"/>
    </source>
</evidence>
<dbReference type="EMBL" id="CP063304">
    <property type="protein sequence ID" value="QOV18906.1"/>
    <property type="molecule type" value="Genomic_DNA"/>
</dbReference>
<dbReference type="KEGG" id="bliq:INP51_13060"/>
<dbReference type="Proteomes" id="UP000593601">
    <property type="component" value="Chromosome"/>
</dbReference>
<gene>
    <name evidence="1" type="ORF">INP51_13060</name>
</gene>
<keyword evidence="2" id="KW-1185">Reference proteome</keyword>
<proteinExistence type="predicted"/>
<name>A0A7M2REZ7_9FIRM</name>
<accession>A0A7M2REZ7</accession>
<organism evidence="1 2">
    <name type="scientific">Blautia liquoris</name>
    <dbReference type="NCBI Taxonomy" id="2779518"/>
    <lineage>
        <taxon>Bacteria</taxon>
        <taxon>Bacillati</taxon>
        <taxon>Bacillota</taxon>
        <taxon>Clostridia</taxon>
        <taxon>Lachnospirales</taxon>
        <taxon>Lachnospiraceae</taxon>
        <taxon>Blautia</taxon>
    </lineage>
</organism>